<dbReference type="InterPro" id="IPR007480">
    <property type="entry name" value="DUF529"/>
</dbReference>
<evidence type="ECO:0000313" key="2">
    <source>
        <dbReference type="Proteomes" id="UP000003786"/>
    </source>
</evidence>
<protein>
    <submittedName>
        <fullName evidence="1">Uncharacterized protein</fullName>
    </submittedName>
</protein>
<dbReference type="GeneID" id="20714485"/>
<gene>
    <name evidence="1" type="ORF">TOT_020000323</name>
</gene>
<name>J4C396_THEOR</name>
<organism evidence="1 2">
    <name type="scientific">Theileria orientalis strain Shintoku</name>
    <dbReference type="NCBI Taxonomy" id="869250"/>
    <lineage>
        <taxon>Eukaryota</taxon>
        <taxon>Sar</taxon>
        <taxon>Alveolata</taxon>
        <taxon>Apicomplexa</taxon>
        <taxon>Aconoidasida</taxon>
        <taxon>Piroplasmida</taxon>
        <taxon>Theileriidae</taxon>
        <taxon>Theileria</taxon>
    </lineage>
</organism>
<keyword evidence="2" id="KW-1185">Reference proteome</keyword>
<dbReference type="Proteomes" id="UP000003786">
    <property type="component" value="Chromosome 2"/>
</dbReference>
<dbReference type="AlphaFoldDB" id="J4C396"/>
<reference evidence="1 2" key="1">
    <citation type="journal article" date="2012" name="MBio">
        <title>Comparative genome analysis of three eukaryotic parasites with differing abilities to transform leukocytes reveals key mediators of Theileria-induced leukocyte transformation.</title>
        <authorList>
            <person name="Hayashida K."/>
            <person name="Hara Y."/>
            <person name="Abe T."/>
            <person name="Yamasaki C."/>
            <person name="Toyoda A."/>
            <person name="Kosuge T."/>
            <person name="Suzuki Y."/>
            <person name="Sato Y."/>
            <person name="Kawashima S."/>
            <person name="Katayama T."/>
            <person name="Wakaguri H."/>
            <person name="Inoue N."/>
            <person name="Homma K."/>
            <person name="Tada-Umezaki M."/>
            <person name="Yagi Y."/>
            <person name="Fujii Y."/>
            <person name="Habara T."/>
            <person name="Kanehisa M."/>
            <person name="Watanabe H."/>
            <person name="Ito K."/>
            <person name="Gojobori T."/>
            <person name="Sugawara H."/>
            <person name="Imanishi T."/>
            <person name="Weir W."/>
            <person name="Gardner M."/>
            <person name="Pain A."/>
            <person name="Shiels B."/>
            <person name="Hattori M."/>
            <person name="Nene V."/>
            <person name="Sugimoto C."/>
        </authorList>
    </citation>
    <scope>NUCLEOTIDE SEQUENCE [LARGE SCALE GENOMIC DNA]</scope>
    <source>
        <strain evidence="1 2">Shintoku</strain>
    </source>
</reference>
<evidence type="ECO:0000313" key="1">
    <source>
        <dbReference type="EMBL" id="BAM40056.1"/>
    </source>
</evidence>
<dbReference type="RefSeq" id="XP_009690357.1">
    <property type="nucleotide sequence ID" value="XM_009692062.1"/>
</dbReference>
<dbReference type="EMBL" id="AP011947">
    <property type="protein sequence ID" value="BAM40056.1"/>
    <property type="molecule type" value="Genomic_DNA"/>
</dbReference>
<dbReference type="Pfam" id="PF04385">
    <property type="entry name" value="FAINT"/>
    <property type="match status" value="1"/>
</dbReference>
<dbReference type="KEGG" id="tot:TOT_020000323"/>
<proteinExistence type="predicted"/>
<dbReference type="VEuPathDB" id="PiroplasmaDB:TOT_020000323"/>
<dbReference type="eggNOG" id="ENOG502RVPU">
    <property type="taxonomic scope" value="Eukaryota"/>
</dbReference>
<dbReference type="OrthoDB" id="10564019at2759"/>
<accession>J4C396</accession>
<sequence>MQTHNTLIWVIVYLVSNGPQNLITCRTVPAGVEAYVRDPVEPSRECEPKQPDSSSHEKLVSDSCSYISQGPKKPIILDINFHFSTDLYDLYNIGDYYSYISKNGNLFGKIREDGKVLWDPGPSEYATKVNVSGGDKVSILLENGTKKVFKRADKHWLEAGEDEFEDDKQNFGDNARCICVDSEGSKALKPKQGHYRKSIPLNGNDASVVAENGGNERPANTNQDLTDPFNLEIFSAGSSGSNDPSKNHFVRVEPREAYYIFKQGVNCDRVKVNGDLIWEHNVLDTQGTYPKSVIYYKESQLSIIFKDDIMLFGKLGCKWTPKNRLKNRATCEDGSGLSCHQPGVEGLTKSADLCAHSISSLSETCCQGTLNYNNNNIARRNANNNSLGLSTPHLSRRASTSTLGSDASLVKLSPIELDVKNTDSTDTFTCIKKDGFAKYTAKEGYGFSSVKKTGGTFSRTVEEVWNSPDPKHCATTVVRDGAGGSNMSNVTLFFDANYKHFKKSDTSYFLDSDIRLFEVDPTDTTKTKQLPSSQYTRSYEEDVFKFEFKNEVKCSEVKYMHRRLEGDQSSKVVVSLEQVWNHDSTKHGDQYPKVLKYYWPDKLLINFEHISIIHTKSSQGKWDDGFMFEVRMYAKDSKGVMKELDASAYGITSKDDEQTFTFKRDVNCEMVKIKGVEVWKHSSDKQGDNASILYVDFDTFFVMSKRKADNTWKSNEFMIKFYRADPKDENEVVELTPSSFTIEEDPQGFDIKMNEGVKCTLIKSDTKILWKHGHATDTENHPSVVRYCQKNVLVHLADSIFLCEKDDSNNWKKFDFPFKMYKRDPNVYSNFLELTGSDYNLVHQGDNYKFSIKKTANVALVKMDGQELWKYDAYIGQCPRPTALIYAKNKKKFSLDYENFFTIYKKESDGSWDKGQIIDMKLYTQDPNDPEKFLTITDNHYKLNDQIEEFVFELKDNVKCALVKLSGDEVWKYDQVLHSGKYPKRFVYKRHKMMVALVFEEFYVLIEKGKGSELWVPKESTPLDLSQATPTHKYIYEVHELFSIYVPTEEFVFAQVKMNDDVIYEPINPCDLAAKVLVYKTSSNIDVVDLYLPGGIIKRYGRSQDGTWYEKLTTLSLDLKMEGSGSYFKCTGRNTGSYVTKKSFGFNKIVFGSWDIWEADNERDYAFKVDVNELEDSFLVKVYLKAGVMKEFNVQKINRQKLLDVPTPSHSGSDASSHHVSLL</sequence>